<dbReference type="AlphaFoldDB" id="A0A1G6QQ02"/>
<dbReference type="InterPro" id="IPR029063">
    <property type="entry name" value="SAM-dependent_MTases_sf"/>
</dbReference>
<dbReference type="GO" id="GO:0008168">
    <property type="term" value="F:methyltransferase activity"/>
    <property type="evidence" value="ECO:0007669"/>
    <property type="project" value="UniProtKB-KW"/>
</dbReference>
<reference evidence="2 3" key="1">
    <citation type="submission" date="2016-10" db="EMBL/GenBank/DDBJ databases">
        <authorList>
            <person name="de Groot N.N."/>
        </authorList>
    </citation>
    <scope>NUCLEOTIDE SEQUENCE [LARGE SCALE GENOMIC DNA]</scope>
    <source>
        <strain evidence="2 3">CPCC 100156</strain>
    </source>
</reference>
<dbReference type="SUPFAM" id="SSF53335">
    <property type="entry name" value="S-adenosyl-L-methionine-dependent methyltransferases"/>
    <property type="match status" value="1"/>
</dbReference>
<proteinExistence type="predicted"/>
<dbReference type="Pfam" id="PF13649">
    <property type="entry name" value="Methyltransf_25"/>
    <property type="match status" value="1"/>
</dbReference>
<dbReference type="Proteomes" id="UP000198925">
    <property type="component" value="Unassembled WGS sequence"/>
</dbReference>
<dbReference type="GO" id="GO:0032259">
    <property type="term" value="P:methylation"/>
    <property type="evidence" value="ECO:0007669"/>
    <property type="project" value="UniProtKB-KW"/>
</dbReference>
<keyword evidence="2" id="KW-0489">Methyltransferase</keyword>
<keyword evidence="3" id="KW-1185">Reference proteome</keyword>
<dbReference type="InterPro" id="IPR041698">
    <property type="entry name" value="Methyltransf_25"/>
</dbReference>
<protein>
    <submittedName>
        <fullName evidence="2">Methyltransferase small domain-containing protein</fullName>
    </submittedName>
</protein>
<dbReference type="EMBL" id="FMZX01000003">
    <property type="protein sequence ID" value="SDC94353.1"/>
    <property type="molecule type" value="Genomic_DNA"/>
</dbReference>
<accession>A0A1G6QQ02</accession>
<dbReference type="STRING" id="938405.SAMN02927895_02668"/>
<evidence type="ECO:0000259" key="1">
    <source>
        <dbReference type="Pfam" id="PF13649"/>
    </source>
</evidence>
<feature type="domain" description="Methyltransferase" evidence="1">
    <location>
        <begin position="55"/>
        <end position="141"/>
    </location>
</feature>
<keyword evidence="2" id="KW-0808">Transferase</keyword>
<name>A0A1G6QQ02_9PROT</name>
<dbReference type="RefSeq" id="WP_090662621.1">
    <property type="nucleotide sequence ID" value="NZ_FMZX01000003.1"/>
</dbReference>
<organism evidence="2 3">
    <name type="scientific">Belnapia rosea</name>
    <dbReference type="NCBI Taxonomy" id="938405"/>
    <lineage>
        <taxon>Bacteria</taxon>
        <taxon>Pseudomonadati</taxon>
        <taxon>Pseudomonadota</taxon>
        <taxon>Alphaproteobacteria</taxon>
        <taxon>Acetobacterales</taxon>
        <taxon>Roseomonadaceae</taxon>
        <taxon>Belnapia</taxon>
    </lineage>
</organism>
<gene>
    <name evidence="2" type="ORF">SAMN04487779_1003134</name>
</gene>
<dbReference type="Gene3D" id="3.40.50.150">
    <property type="entry name" value="Vaccinia Virus protein VP39"/>
    <property type="match status" value="1"/>
</dbReference>
<evidence type="ECO:0000313" key="3">
    <source>
        <dbReference type="Proteomes" id="UP000198925"/>
    </source>
</evidence>
<sequence>MSSGLADPAILARQVAGLYAGASRFAQGYVGGKLRGDPASRAVLDHAVATPFGHVADLGCGRGQLGLALLTAGLATRVTGLDRDAAKLAEAARAAARLPAGFTVAELSAAMVPDCDTALLIDVLYQLPVPVQRPLLAAMAERARQRVLIRAFDPDLGWRSTIGLAMERAGRAVRRDRNAIAPLPLAEVAAPFAAAGFAVSVAPCWGRTPLPNVLLVAERQR</sequence>
<evidence type="ECO:0000313" key="2">
    <source>
        <dbReference type="EMBL" id="SDC94353.1"/>
    </source>
</evidence>